<dbReference type="Proteomes" id="UP000664303">
    <property type="component" value="Unassembled WGS sequence"/>
</dbReference>
<gene>
    <name evidence="9" type="ORF">JYP50_17745</name>
</gene>
<dbReference type="CDD" id="cd07984">
    <property type="entry name" value="LPLAT_LABLAT-like"/>
    <property type="match status" value="1"/>
</dbReference>
<keyword evidence="6 9" id="KW-0012">Acyltransferase</keyword>
<accession>A0A939IK72</accession>
<dbReference type="EMBL" id="JAFKCZ010000015">
    <property type="protein sequence ID" value="MBN7798449.1"/>
    <property type="molecule type" value="Genomic_DNA"/>
</dbReference>
<dbReference type="GO" id="GO:0016746">
    <property type="term" value="F:acyltransferase activity"/>
    <property type="evidence" value="ECO:0007669"/>
    <property type="project" value="UniProtKB-KW"/>
</dbReference>
<dbReference type="PIRSF" id="PIRSF026649">
    <property type="entry name" value="MsbB"/>
    <property type="match status" value="1"/>
</dbReference>
<evidence type="ECO:0000256" key="2">
    <source>
        <dbReference type="ARBA" id="ARBA00022475"/>
    </source>
</evidence>
<evidence type="ECO:0000256" key="7">
    <source>
        <dbReference type="SAM" id="MobiDB-lite"/>
    </source>
</evidence>
<dbReference type="PANTHER" id="PTHR30606:SF10">
    <property type="entry name" value="PHOSPHATIDYLINOSITOL MANNOSIDE ACYLTRANSFERASE"/>
    <property type="match status" value="1"/>
</dbReference>
<evidence type="ECO:0000256" key="6">
    <source>
        <dbReference type="ARBA" id="ARBA00023315"/>
    </source>
</evidence>
<dbReference type="GO" id="GO:0005886">
    <property type="term" value="C:plasma membrane"/>
    <property type="evidence" value="ECO:0007669"/>
    <property type="project" value="UniProtKB-SubCell"/>
</dbReference>
<dbReference type="Pfam" id="PF03279">
    <property type="entry name" value="Lip_A_acyltrans"/>
    <property type="match status" value="1"/>
</dbReference>
<keyword evidence="5 8" id="KW-0472">Membrane</keyword>
<dbReference type="PANTHER" id="PTHR30606">
    <property type="entry name" value="LIPID A BIOSYNTHESIS LAUROYL ACYLTRANSFERASE"/>
    <property type="match status" value="1"/>
</dbReference>
<evidence type="ECO:0000256" key="5">
    <source>
        <dbReference type="ARBA" id="ARBA00023136"/>
    </source>
</evidence>
<proteinExistence type="predicted"/>
<protein>
    <submittedName>
        <fullName evidence="9">Lysophospholipid acyltransferase family protein</fullName>
    </submittedName>
</protein>
<dbReference type="GO" id="GO:0009247">
    <property type="term" value="P:glycolipid biosynthetic process"/>
    <property type="evidence" value="ECO:0007669"/>
    <property type="project" value="UniProtKB-ARBA"/>
</dbReference>
<dbReference type="AlphaFoldDB" id="A0A939IK72"/>
<comment type="caution">
    <text evidence="9">The sequence shown here is derived from an EMBL/GenBank/DDBJ whole genome shotgun (WGS) entry which is preliminary data.</text>
</comment>
<organism evidence="9 10">
    <name type="scientific">Parahaliea mediterranea</name>
    <dbReference type="NCBI Taxonomy" id="651086"/>
    <lineage>
        <taxon>Bacteria</taxon>
        <taxon>Pseudomonadati</taxon>
        <taxon>Pseudomonadota</taxon>
        <taxon>Gammaproteobacteria</taxon>
        <taxon>Cellvibrionales</taxon>
        <taxon>Halieaceae</taxon>
        <taxon>Parahaliea</taxon>
    </lineage>
</organism>
<feature type="transmembrane region" description="Helical" evidence="8">
    <location>
        <begin position="6"/>
        <end position="30"/>
    </location>
</feature>
<feature type="region of interest" description="Disordered" evidence="7">
    <location>
        <begin position="277"/>
        <end position="296"/>
    </location>
</feature>
<keyword evidence="4" id="KW-0808">Transferase</keyword>
<keyword evidence="8" id="KW-0812">Transmembrane</keyword>
<comment type="subcellular location">
    <subcellularLocation>
        <location evidence="1">Cell inner membrane</location>
    </subcellularLocation>
</comment>
<evidence type="ECO:0000256" key="1">
    <source>
        <dbReference type="ARBA" id="ARBA00004533"/>
    </source>
</evidence>
<reference evidence="9" key="1">
    <citation type="submission" date="2021-02" db="EMBL/GenBank/DDBJ databases">
        <title>PHA producing bacteria isolated from coastal sediment in Guangdong, Shenzhen.</title>
        <authorList>
            <person name="Zheng W."/>
            <person name="Yu S."/>
            <person name="Huang Y."/>
        </authorList>
    </citation>
    <scope>NUCLEOTIDE SEQUENCE</scope>
    <source>
        <strain evidence="9">TN14-10</strain>
    </source>
</reference>
<dbReference type="InterPro" id="IPR004960">
    <property type="entry name" value="LipA_acyltrans"/>
</dbReference>
<evidence type="ECO:0000313" key="10">
    <source>
        <dbReference type="Proteomes" id="UP000664303"/>
    </source>
</evidence>
<evidence type="ECO:0000256" key="8">
    <source>
        <dbReference type="SAM" id="Phobius"/>
    </source>
</evidence>
<evidence type="ECO:0000256" key="3">
    <source>
        <dbReference type="ARBA" id="ARBA00022519"/>
    </source>
</evidence>
<sequence length="296" mass="34426">MTLYRLISALPFPLLYAAAWLAYLALYYVAGYRKAVVRNNLARAFPEKSAREITVLAKKFYRRFAQVALEIVKARRMSPEDFRRRVVLRNPELLEERSLDHTRSVIVLTIHQGNWEWMLHGATTALGIPIDPVYKPLHDPVADRMIFDIRSQFGSRPLSMAESTRDILRRRKEFRVFVMVADQSPVRRERSYWTTFMNQEAAFYLGAESLAQLTGFPVLFAECHRRRTGYYEIEFHDLAQPPYDKGSHAIVDAYVAAAEAAIRREPESWLWSNRRWKRDRAREETADGEPAEAGRG</sequence>
<evidence type="ECO:0000313" key="9">
    <source>
        <dbReference type="EMBL" id="MBN7798449.1"/>
    </source>
</evidence>
<keyword evidence="8" id="KW-1133">Transmembrane helix</keyword>
<keyword evidence="10" id="KW-1185">Reference proteome</keyword>
<keyword evidence="3" id="KW-0997">Cell inner membrane</keyword>
<evidence type="ECO:0000256" key="4">
    <source>
        <dbReference type="ARBA" id="ARBA00022679"/>
    </source>
</evidence>
<keyword evidence="2" id="KW-1003">Cell membrane</keyword>
<name>A0A939IK72_9GAMM</name>